<accession>A0A166ZVB7</accession>
<comment type="caution">
    <text evidence="2">The sequence shown here is derived from an EMBL/GenBank/DDBJ whole genome shotgun (WGS) entry which is preliminary data.</text>
</comment>
<dbReference type="PATRIC" id="fig|1365253.3.peg.3947"/>
<evidence type="ECO:0000313" key="3">
    <source>
        <dbReference type="Proteomes" id="UP000076587"/>
    </source>
</evidence>
<feature type="transmembrane region" description="Helical" evidence="1">
    <location>
        <begin position="27"/>
        <end position="45"/>
    </location>
</feature>
<keyword evidence="1" id="KW-1133">Transmembrane helix</keyword>
<evidence type="ECO:0000313" key="2">
    <source>
        <dbReference type="EMBL" id="KZN44704.1"/>
    </source>
</evidence>
<proteinExistence type="predicted"/>
<keyword evidence="1" id="KW-0812">Transmembrane</keyword>
<dbReference type="EMBL" id="AUXT01000188">
    <property type="protein sequence ID" value="KZN44704.1"/>
    <property type="molecule type" value="Genomic_DNA"/>
</dbReference>
<organism evidence="2 3">
    <name type="scientific">Pseudoalteromonas luteoviolacea NCIMB 1942</name>
    <dbReference type="NCBI Taxonomy" id="1365253"/>
    <lineage>
        <taxon>Bacteria</taxon>
        <taxon>Pseudomonadati</taxon>
        <taxon>Pseudomonadota</taxon>
        <taxon>Gammaproteobacteria</taxon>
        <taxon>Alteromonadales</taxon>
        <taxon>Pseudoalteromonadaceae</taxon>
        <taxon>Pseudoalteromonas</taxon>
    </lineage>
</organism>
<protein>
    <submittedName>
        <fullName evidence="2">Uncharacterized protein</fullName>
    </submittedName>
</protein>
<dbReference type="AlphaFoldDB" id="A0A166ZVB7"/>
<reference evidence="2 3" key="1">
    <citation type="submission" date="2013-07" db="EMBL/GenBank/DDBJ databases">
        <title>Comparative Genomic and Metabolomic Analysis of Twelve Strains of Pseudoalteromonas luteoviolacea.</title>
        <authorList>
            <person name="Vynne N.G."/>
            <person name="Mansson M."/>
            <person name="Gram L."/>
        </authorList>
    </citation>
    <scope>NUCLEOTIDE SEQUENCE [LARGE SCALE GENOMIC DNA]</scope>
    <source>
        <strain evidence="2 3">NCIMB 1942</strain>
    </source>
</reference>
<gene>
    <name evidence="2" type="ORF">N482_16055</name>
</gene>
<name>A0A166ZVB7_9GAMM</name>
<dbReference type="Proteomes" id="UP000076587">
    <property type="component" value="Unassembled WGS sequence"/>
</dbReference>
<evidence type="ECO:0000256" key="1">
    <source>
        <dbReference type="SAM" id="Phobius"/>
    </source>
</evidence>
<sequence length="75" mass="9004">MGVNFVNFYNLIFVVFKSTRVDVSMAYNFYIFLFLVVFLVIWSVFFNFNQSLVVIFRIGTIAFAQYCIRYTCYQM</sequence>
<keyword evidence="1" id="KW-0472">Membrane</keyword>